<dbReference type="RefSeq" id="WP_197902642.1">
    <property type="nucleotide sequence ID" value="NZ_JACSGR010000002.1"/>
</dbReference>
<name>A0ABS0N8U8_9NEIS</name>
<evidence type="ECO:0008006" key="6">
    <source>
        <dbReference type="Google" id="ProtNLM"/>
    </source>
</evidence>
<reference evidence="4 5" key="1">
    <citation type="submission" date="2020-09" db="EMBL/GenBank/DDBJ databases">
        <title>Eikenella S3660 sp. nov., isolated from a throat swab.</title>
        <authorList>
            <person name="Buhl M."/>
        </authorList>
    </citation>
    <scope>NUCLEOTIDE SEQUENCE [LARGE SCALE GENOMIC DNA]</scope>
    <source>
        <strain evidence="4 5">S3360</strain>
    </source>
</reference>
<evidence type="ECO:0000313" key="5">
    <source>
        <dbReference type="Proteomes" id="UP000768471"/>
    </source>
</evidence>
<feature type="coiled-coil region" evidence="1">
    <location>
        <begin position="104"/>
        <end position="166"/>
    </location>
</feature>
<keyword evidence="5" id="KW-1185">Reference proteome</keyword>
<feature type="chain" id="PRO_5045676428" description="DUF4124 domain-containing protein" evidence="3">
    <location>
        <begin position="20"/>
        <end position="170"/>
    </location>
</feature>
<feature type="compositionally biased region" description="Low complexity" evidence="2">
    <location>
        <begin position="61"/>
        <end position="80"/>
    </location>
</feature>
<evidence type="ECO:0000256" key="3">
    <source>
        <dbReference type="SAM" id="SignalP"/>
    </source>
</evidence>
<proteinExistence type="predicted"/>
<gene>
    <name evidence="4" type="ORF">H9Q10_03530</name>
</gene>
<sequence length="170" mass="17830">MQKSSLLTILTLACLSAGAAPIYNCGNGSYSSKPGPGCQRADLPAIGRYTSAPRPRPAPQPTLAAAPAQTRATSGGQQAAVYRAPAPAAPVAATPSGRTNSGRRLILEQELANERRALADAQKALTESRTLPKGDQAAYAAHQARVSSLQSDVLDRQQNIQALQRELSRM</sequence>
<protein>
    <recommendedName>
        <fullName evidence="6">DUF4124 domain-containing protein</fullName>
    </recommendedName>
</protein>
<dbReference type="Proteomes" id="UP000768471">
    <property type="component" value="Unassembled WGS sequence"/>
</dbReference>
<feature type="signal peptide" evidence="3">
    <location>
        <begin position="1"/>
        <end position="19"/>
    </location>
</feature>
<feature type="region of interest" description="Disordered" evidence="2">
    <location>
        <begin position="48"/>
        <end position="80"/>
    </location>
</feature>
<accession>A0ABS0N8U8</accession>
<comment type="caution">
    <text evidence="4">The sequence shown here is derived from an EMBL/GenBank/DDBJ whole genome shotgun (WGS) entry which is preliminary data.</text>
</comment>
<dbReference type="EMBL" id="JACSGR010000002">
    <property type="protein sequence ID" value="MBH5328737.1"/>
    <property type="molecule type" value="Genomic_DNA"/>
</dbReference>
<evidence type="ECO:0000256" key="1">
    <source>
        <dbReference type="SAM" id="Coils"/>
    </source>
</evidence>
<evidence type="ECO:0000313" key="4">
    <source>
        <dbReference type="EMBL" id="MBH5328737.1"/>
    </source>
</evidence>
<organism evidence="4 5">
    <name type="scientific">Eikenella glucosivorans</name>
    <dbReference type="NCBI Taxonomy" id="2766967"/>
    <lineage>
        <taxon>Bacteria</taxon>
        <taxon>Pseudomonadati</taxon>
        <taxon>Pseudomonadota</taxon>
        <taxon>Betaproteobacteria</taxon>
        <taxon>Neisseriales</taxon>
        <taxon>Neisseriaceae</taxon>
        <taxon>Eikenella</taxon>
    </lineage>
</organism>
<keyword evidence="1" id="KW-0175">Coiled coil</keyword>
<evidence type="ECO:0000256" key="2">
    <source>
        <dbReference type="SAM" id="MobiDB-lite"/>
    </source>
</evidence>
<keyword evidence="3" id="KW-0732">Signal</keyword>